<sequence>MISDDIELTFIDQRKVKLPMPAGSGSKAPSSTGDGTRLPEAAQINPTGYLNEYCQKLRLSVRLEESEVSSSTGICFRAAVWIGDAQFPPGEAANKKTARREAARIALEYLLARSPSLTPQSVDQQAPSISDNDQGMENDGECQSLGHDLNLDPKTVDILQSAGKPPISMINEYIQRQKLPPPTFGDELLPNGLFLCVLTANNECLGSASGQSKKKARTNAAILAINKLVVDGRFSTNPVNLMSKKAVVSMPELMANASLYDLIANEVHQKFAEAAQSSTEVASSGKVIAGIVLSDASSSTAYVISWATGNRCVKGGNLSQE</sequence>
<protein>
    <submittedName>
        <fullName evidence="5">DRBM domain-containing protein</fullName>
    </submittedName>
</protein>
<dbReference type="GO" id="GO:0005730">
    <property type="term" value="C:nucleolus"/>
    <property type="evidence" value="ECO:0007669"/>
    <property type="project" value="TreeGrafter"/>
</dbReference>
<dbReference type="PANTHER" id="PTHR10910:SF62">
    <property type="entry name" value="AT07585P-RELATED"/>
    <property type="match status" value="1"/>
</dbReference>
<dbReference type="PROSITE" id="PS50137">
    <property type="entry name" value="DS_RBD"/>
    <property type="match status" value="2"/>
</dbReference>
<dbReference type="GO" id="GO:0006382">
    <property type="term" value="P:adenosine to inosine editing"/>
    <property type="evidence" value="ECO:0007669"/>
    <property type="project" value="TreeGrafter"/>
</dbReference>
<evidence type="ECO:0000256" key="1">
    <source>
        <dbReference type="PROSITE-ProRule" id="PRU00266"/>
    </source>
</evidence>
<dbReference type="WBParaSite" id="PSAMB.scaffold9895size4534.g32850.t1">
    <property type="protein sequence ID" value="PSAMB.scaffold9895size4534.g32850.t1"/>
    <property type="gene ID" value="PSAMB.scaffold9895size4534.g32850"/>
</dbReference>
<dbReference type="GO" id="GO:0005737">
    <property type="term" value="C:cytoplasm"/>
    <property type="evidence" value="ECO:0007669"/>
    <property type="project" value="TreeGrafter"/>
</dbReference>
<dbReference type="GO" id="GO:0003725">
    <property type="term" value="F:double-stranded RNA binding"/>
    <property type="evidence" value="ECO:0007669"/>
    <property type="project" value="TreeGrafter"/>
</dbReference>
<evidence type="ECO:0000313" key="4">
    <source>
        <dbReference type="Proteomes" id="UP000887566"/>
    </source>
</evidence>
<feature type="domain" description="DRBM" evidence="3">
    <location>
        <begin position="45"/>
        <end position="112"/>
    </location>
</feature>
<feature type="domain" description="DRBM" evidence="3">
    <location>
        <begin position="165"/>
        <end position="230"/>
    </location>
</feature>
<accession>A0A914XS50</accession>
<reference evidence="5" key="1">
    <citation type="submission" date="2022-11" db="UniProtKB">
        <authorList>
            <consortium name="WormBaseParasite"/>
        </authorList>
    </citation>
    <scope>IDENTIFICATION</scope>
</reference>
<dbReference type="GO" id="GO:0008251">
    <property type="term" value="F:tRNA-specific adenosine deaminase activity"/>
    <property type="evidence" value="ECO:0007669"/>
    <property type="project" value="TreeGrafter"/>
</dbReference>
<dbReference type="AlphaFoldDB" id="A0A914XS50"/>
<keyword evidence="4" id="KW-1185">Reference proteome</keyword>
<dbReference type="Pfam" id="PF00035">
    <property type="entry name" value="dsrm"/>
    <property type="match status" value="2"/>
</dbReference>
<dbReference type="SMART" id="SM00358">
    <property type="entry name" value="DSRM"/>
    <property type="match status" value="2"/>
</dbReference>
<dbReference type="SUPFAM" id="SSF54768">
    <property type="entry name" value="dsRNA-binding domain-like"/>
    <property type="match status" value="2"/>
</dbReference>
<feature type="region of interest" description="Disordered" evidence="2">
    <location>
        <begin position="19"/>
        <end position="39"/>
    </location>
</feature>
<dbReference type="InterPro" id="IPR014720">
    <property type="entry name" value="dsRBD_dom"/>
</dbReference>
<dbReference type="CDD" id="cd19875">
    <property type="entry name" value="DSRM_EIF2AK2-like"/>
    <property type="match status" value="1"/>
</dbReference>
<proteinExistence type="predicted"/>
<dbReference type="GO" id="GO:0003726">
    <property type="term" value="F:double-stranded RNA adenosine deaminase activity"/>
    <property type="evidence" value="ECO:0007669"/>
    <property type="project" value="TreeGrafter"/>
</dbReference>
<dbReference type="Gene3D" id="3.30.160.20">
    <property type="match status" value="2"/>
</dbReference>
<dbReference type="Proteomes" id="UP000887566">
    <property type="component" value="Unplaced"/>
</dbReference>
<dbReference type="GO" id="GO:0006396">
    <property type="term" value="P:RNA processing"/>
    <property type="evidence" value="ECO:0007669"/>
    <property type="project" value="TreeGrafter"/>
</dbReference>
<name>A0A914XS50_9BILA</name>
<evidence type="ECO:0000256" key="2">
    <source>
        <dbReference type="SAM" id="MobiDB-lite"/>
    </source>
</evidence>
<dbReference type="PANTHER" id="PTHR10910">
    <property type="entry name" value="EUKARYOTE SPECIFIC DSRNA BINDING PROTEIN"/>
    <property type="match status" value="1"/>
</dbReference>
<organism evidence="4 5">
    <name type="scientific">Plectus sambesii</name>
    <dbReference type="NCBI Taxonomy" id="2011161"/>
    <lineage>
        <taxon>Eukaryota</taxon>
        <taxon>Metazoa</taxon>
        <taxon>Ecdysozoa</taxon>
        <taxon>Nematoda</taxon>
        <taxon>Chromadorea</taxon>
        <taxon>Plectida</taxon>
        <taxon>Plectina</taxon>
        <taxon>Plectoidea</taxon>
        <taxon>Plectidae</taxon>
        <taxon>Plectus</taxon>
    </lineage>
</organism>
<evidence type="ECO:0000313" key="5">
    <source>
        <dbReference type="WBParaSite" id="PSAMB.scaffold9895size4534.g32850.t1"/>
    </source>
</evidence>
<evidence type="ECO:0000259" key="3">
    <source>
        <dbReference type="PROSITE" id="PS50137"/>
    </source>
</evidence>
<keyword evidence="1" id="KW-0694">RNA-binding</keyword>